<comment type="caution">
    <text evidence="2">The sequence shown here is derived from an EMBL/GenBank/DDBJ whole genome shotgun (WGS) entry which is preliminary data.</text>
</comment>
<feature type="coiled-coil region" evidence="1">
    <location>
        <begin position="55"/>
        <end position="82"/>
    </location>
</feature>
<evidence type="ECO:0000256" key="1">
    <source>
        <dbReference type="SAM" id="Coils"/>
    </source>
</evidence>
<protein>
    <submittedName>
        <fullName evidence="2">Uncharacterized protein</fullName>
    </submittedName>
</protein>
<gene>
    <name evidence="2" type="ORF">cyc_08665</name>
</gene>
<dbReference type="AlphaFoldDB" id="A0A1D3CWV4"/>
<evidence type="ECO:0000313" key="3">
    <source>
        <dbReference type="Proteomes" id="UP000095192"/>
    </source>
</evidence>
<organism evidence="2 3">
    <name type="scientific">Cyclospora cayetanensis</name>
    <dbReference type="NCBI Taxonomy" id="88456"/>
    <lineage>
        <taxon>Eukaryota</taxon>
        <taxon>Sar</taxon>
        <taxon>Alveolata</taxon>
        <taxon>Apicomplexa</taxon>
        <taxon>Conoidasida</taxon>
        <taxon>Coccidia</taxon>
        <taxon>Eucoccidiorida</taxon>
        <taxon>Eimeriorina</taxon>
        <taxon>Eimeriidae</taxon>
        <taxon>Cyclospora</taxon>
    </lineage>
</organism>
<keyword evidence="3" id="KW-1185">Reference proteome</keyword>
<dbReference type="InParanoid" id="A0A1D3CWV4"/>
<sequence length="105" mass="11662">MFHFSRPAITPEPRQLQQLVARWQRCESLCFAAVSDRMQQDSAAAAAAPVVEPQGELSLQQLKQQQEQIQAAERRAAAASTKCKLLQHHCAGICLQQLAHMLPES</sequence>
<dbReference type="EMBL" id="JROU02001671">
    <property type="protein sequence ID" value="OEH75668.1"/>
    <property type="molecule type" value="Genomic_DNA"/>
</dbReference>
<dbReference type="VEuPathDB" id="ToxoDB:cyc_08665"/>
<accession>A0A1D3CWV4</accession>
<dbReference type="Proteomes" id="UP000095192">
    <property type="component" value="Unassembled WGS sequence"/>
</dbReference>
<keyword evidence="1" id="KW-0175">Coiled coil</keyword>
<evidence type="ECO:0000313" key="2">
    <source>
        <dbReference type="EMBL" id="OEH75668.1"/>
    </source>
</evidence>
<proteinExistence type="predicted"/>
<reference evidence="2 3" key="1">
    <citation type="journal article" date="2016" name="BMC Genomics">
        <title>Comparative genomics reveals Cyclospora cayetanensis possesses coccidia-like metabolism and invasion components but unique surface antigens.</title>
        <authorList>
            <person name="Liu S."/>
            <person name="Wang L."/>
            <person name="Zheng H."/>
            <person name="Xu Z."/>
            <person name="Roellig D.M."/>
            <person name="Li N."/>
            <person name="Frace M.A."/>
            <person name="Tang K."/>
            <person name="Arrowood M.J."/>
            <person name="Moss D.M."/>
            <person name="Zhang L."/>
            <person name="Feng Y."/>
            <person name="Xiao L."/>
        </authorList>
    </citation>
    <scope>NUCLEOTIDE SEQUENCE [LARGE SCALE GENOMIC DNA]</scope>
    <source>
        <strain evidence="2 3">CHN_HEN01</strain>
    </source>
</reference>
<name>A0A1D3CWV4_9EIME</name>